<dbReference type="OrthoDB" id="9813261at2"/>
<dbReference type="InterPro" id="IPR011761">
    <property type="entry name" value="ATP-grasp"/>
</dbReference>
<evidence type="ECO:0000256" key="10">
    <source>
        <dbReference type="ARBA" id="ARBA00022960"/>
    </source>
</evidence>
<evidence type="ECO:0000256" key="2">
    <source>
        <dbReference type="ARBA" id="ARBA00003921"/>
    </source>
</evidence>
<protein>
    <recommendedName>
        <fullName evidence="15">D-alanine--D-alanine ligase</fullName>
        <ecNumber evidence="15">6.3.2.4</ecNumber>
    </recommendedName>
    <alternativeName>
        <fullName evidence="15">D-Ala-D-Ala ligase</fullName>
    </alternativeName>
    <alternativeName>
        <fullName evidence="15">D-alanylalanine synthetase</fullName>
    </alternativeName>
</protein>
<evidence type="ECO:0000256" key="5">
    <source>
        <dbReference type="ARBA" id="ARBA00022598"/>
    </source>
</evidence>
<dbReference type="PATRIC" id="fig|45068.5.peg.416"/>
<evidence type="ECO:0000256" key="3">
    <source>
        <dbReference type="ARBA" id="ARBA00004752"/>
    </source>
</evidence>
<dbReference type="RefSeq" id="WP_058528409.1">
    <property type="nucleotide sequence ID" value="NZ_CAAAHZ010000001.1"/>
</dbReference>
<comment type="similarity">
    <text evidence="4 15">Belongs to the D-alanine--D-alanine ligase family.</text>
</comment>
<feature type="active site" evidence="16">
    <location>
        <position position="325"/>
    </location>
</feature>
<evidence type="ECO:0000256" key="8">
    <source>
        <dbReference type="ARBA" id="ARBA00022840"/>
    </source>
</evidence>
<evidence type="ECO:0000256" key="19">
    <source>
        <dbReference type="PROSITE-ProRule" id="PRU00409"/>
    </source>
</evidence>
<dbReference type="GO" id="GO:0005829">
    <property type="term" value="C:cytosol"/>
    <property type="evidence" value="ECO:0007669"/>
    <property type="project" value="TreeGrafter"/>
</dbReference>
<dbReference type="PIRSF" id="PIRSF039102">
    <property type="entry name" value="Ddl/VanB"/>
    <property type="match status" value="1"/>
</dbReference>
<feature type="binding site" evidence="18">
    <location>
        <position position="316"/>
    </location>
    <ligand>
        <name>Mg(2+)</name>
        <dbReference type="ChEBI" id="CHEBI:18420"/>
        <label>2</label>
    </ligand>
</feature>
<keyword evidence="22" id="KW-1185">Reference proteome</keyword>
<keyword evidence="15" id="KW-0963">Cytoplasm</keyword>
<comment type="subcellular location">
    <subcellularLocation>
        <location evidence="15">Cytoplasm</location>
    </subcellularLocation>
</comment>
<dbReference type="GO" id="GO:0005524">
    <property type="term" value="F:ATP binding"/>
    <property type="evidence" value="ECO:0007669"/>
    <property type="project" value="UniProtKB-UniRule"/>
</dbReference>
<comment type="caution">
    <text evidence="21">The sequence shown here is derived from an EMBL/GenBank/DDBJ whole genome shotgun (WGS) entry which is preliminary data.</text>
</comment>
<dbReference type="NCBIfam" id="NF002528">
    <property type="entry name" value="PRK01966.1-4"/>
    <property type="match status" value="1"/>
</dbReference>
<dbReference type="GO" id="GO:0008360">
    <property type="term" value="P:regulation of cell shape"/>
    <property type="evidence" value="ECO:0007669"/>
    <property type="project" value="UniProtKB-KW"/>
</dbReference>
<dbReference type="FunFam" id="3.30.470.20:FF:000008">
    <property type="entry name" value="D-alanine--D-alanine ligase"/>
    <property type="match status" value="1"/>
</dbReference>
<dbReference type="Gene3D" id="3.30.1490.20">
    <property type="entry name" value="ATP-grasp fold, A domain"/>
    <property type="match status" value="1"/>
</dbReference>
<feature type="active site" evidence="16">
    <location>
        <position position="183"/>
    </location>
</feature>
<evidence type="ECO:0000256" key="11">
    <source>
        <dbReference type="ARBA" id="ARBA00022984"/>
    </source>
</evidence>
<evidence type="ECO:0000256" key="4">
    <source>
        <dbReference type="ARBA" id="ARBA00010871"/>
    </source>
</evidence>
<feature type="binding site" evidence="17">
    <location>
        <begin position="183"/>
        <end position="184"/>
    </location>
    <ligand>
        <name>ATP</name>
        <dbReference type="ChEBI" id="CHEBI:30616"/>
    </ligand>
</feature>
<dbReference type="AlphaFoldDB" id="A0A0W0VRW0"/>
<evidence type="ECO:0000256" key="18">
    <source>
        <dbReference type="PIRSR" id="PIRSR039102-3"/>
    </source>
</evidence>
<dbReference type="InterPro" id="IPR000291">
    <property type="entry name" value="D-Ala_lig_Van_CS"/>
</dbReference>
<accession>A0A0W0VRW0</accession>
<feature type="active site" evidence="16">
    <location>
        <position position="17"/>
    </location>
</feature>
<proteinExistence type="inferred from homology"/>
<evidence type="ECO:0000256" key="1">
    <source>
        <dbReference type="ARBA" id="ARBA00001936"/>
    </source>
</evidence>
<dbReference type="GO" id="GO:0009252">
    <property type="term" value="P:peptidoglycan biosynthetic process"/>
    <property type="evidence" value="ECO:0007669"/>
    <property type="project" value="UniProtKB-UniRule"/>
</dbReference>
<keyword evidence="8 19" id="KW-0067">ATP-binding</keyword>
<evidence type="ECO:0000256" key="15">
    <source>
        <dbReference type="HAMAP-Rule" id="MF_00047"/>
    </source>
</evidence>
<dbReference type="PROSITE" id="PS00844">
    <property type="entry name" value="DALA_DALA_LIGASE_2"/>
    <property type="match status" value="1"/>
</dbReference>
<comment type="pathway">
    <text evidence="3 15">Cell wall biogenesis; peptidoglycan biosynthesis.</text>
</comment>
<keyword evidence="6 18" id="KW-0479">Metal-binding</keyword>
<dbReference type="HAMAP" id="MF_00047">
    <property type="entry name" value="Dala_Dala_lig"/>
    <property type="match status" value="1"/>
</dbReference>
<evidence type="ECO:0000313" key="21">
    <source>
        <dbReference type="EMBL" id="KTD22717.1"/>
    </source>
</evidence>
<keyword evidence="11 15" id="KW-0573">Peptidoglycan synthesis</keyword>
<evidence type="ECO:0000256" key="13">
    <source>
        <dbReference type="ARBA" id="ARBA00023316"/>
    </source>
</evidence>
<evidence type="ECO:0000256" key="7">
    <source>
        <dbReference type="ARBA" id="ARBA00022741"/>
    </source>
</evidence>
<evidence type="ECO:0000256" key="17">
    <source>
        <dbReference type="PIRSR" id="PIRSR039102-2"/>
    </source>
</evidence>
<dbReference type="InterPro" id="IPR013815">
    <property type="entry name" value="ATP_grasp_subdomain_1"/>
</dbReference>
<evidence type="ECO:0000259" key="20">
    <source>
        <dbReference type="PROSITE" id="PS50975"/>
    </source>
</evidence>
<dbReference type="UniPathway" id="UPA00219"/>
<reference evidence="21 22" key="1">
    <citation type="submission" date="2015-11" db="EMBL/GenBank/DDBJ databases">
        <title>Genomic analysis of 38 Legionella species identifies large and diverse effector repertoires.</title>
        <authorList>
            <person name="Burstein D."/>
            <person name="Amaro F."/>
            <person name="Zusman T."/>
            <person name="Lifshitz Z."/>
            <person name="Cohen O."/>
            <person name="Gilbert J.A."/>
            <person name="Pupko T."/>
            <person name="Shuman H.A."/>
            <person name="Segal G."/>
        </authorList>
    </citation>
    <scope>NUCLEOTIDE SEQUENCE [LARGE SCALE GENOMIC DNA]</scope>
    <source>
        <strain evidence="21 22">ATCC 49505</strain>
    </source>
</reference>
<evidence type="ECO:0000256" key="16">
    <source>
        <dbReference type="PIRSR" id="PIRSR039102-1"/>
    </source>
</evidence>
<gene>
    <name evidence="15" type="primary">ddl</name>
    <name evidence="21" type="ORF">Llon_0389</name>
</gene>
<keyword evidence="5 15" id="KW-0436">Ligase</keyword>
<dbReference type="Pfam" id="PF01820">
    <property type="entry name" value="Dala_Dala_lig_N"/>
    <property type="match status" value="1"/>
</dbReference>
<keyword evidence="9 18" id="KW-0460">Magnesium</keyword>
<dbReference type="PANTHER" id="PTHR23132">
    <property type="entry name" value="D-ALANINE--D-ALANINE LIGASE"/>
    <property type="match status" value="1"/>
</dbReference>
<feature type="binding site" evidence="17">
    <location>
        <begin position="313"/>
        <end position="314"/>
    </location>
    <ligand>
        <name>ATP</name>
        <dbReference type="ChEBI" id="CHEBI:30616"/>
    </ligand>
</feature>
<dbReference type="Pfam" id="PF07478">
    <property type="entry name" value="Dala_Dala_lig_C"/>
    <property type="match status" value="1"/>
</dbReference>
<feature type="binding site" evidence="17">
    <location>
        <begin position="213"/>
        <end position="220"/>
    </location>
    <ligand>
        <name>ATP</name>
        <dbReference type="ChEBI" id="CHEBI:30616"/>
    </ligand>
</feature>
<comment type="cofactor">
    <cofactor evidence="1">
        <name>Mn(2+)</name>
        <dbReference type="ChEBI" id="CHEBI:29035"/>
    </cofactor>
</comment>
<evidence type="ECO:0000256" key="6">
    <source>
        <dbReference type="ARBA" id="ARBA00022723"/>
    </source>
</evidence>
<dbReference type="InterPro" id="IPR005905">
    <property type="entry name" value="D_ala_D_ala"/>
</dbReference>
<feature type="binding site" evidence="17">
    <location>
        <begin position="175"/>
        <end position="177"/>
    </location>
    <ligand>
        <name>ATP</name>
        <dbReference type="ChEBI" id="CHEBI:30616"/>
    </ligand>
</feature>
<feature type="domain" description="ATP-grasp" evidence="20">
    <location>
        <begin position="134"/>
        <end position="347"/>
    </location>
</feature>
<dbReference type="InterPro" id="IPR016185">
    <property type="entry name" value="PreATP-grasp_dom_sf"/>
</dbReference>
<feature type="binding site" evidence="18">
    <location>
        <position position="314"/>
    </location>
    <ligand>
        <name>Mg(2+)</name>
        <dbReference type="ChEBI" id="CHEBI:18420"/>
        <label>1</label>
    </ligand>
</feature>
<dbReference type="EMBL" id="LNYK01000006">
    <property type="protein sequence ID" value="KTD22717.1"/>
    <property type="molecule type" value="Genomic_DNA"/>
</dbReference>
<sequence>MPDRLTLALLYGGKSGEHEISLISAASVLSNLDPSRFHVIPVGVDKEGFYFINQYEDLLSYGSPLPVKTNHSMPLPSLLTDGKFAIQADVIFPMMHGPLYEDGCLQGLLELGDIAYVGCGVLSSAIGMDKDIARRIACTGDVRSTRYRLLPWHIQGQDLHQFCADIANEYQWPLFVKPCAMGSSVGIHKISNMDELLTAIDDARRYDEEVLIEEGIHGREIELAVLENNLDPASPKVSIAGEIRVNHQDGFYSYNAKYLQSEKTDLLVPAELNDSLAKRLQHAAADIFVRLKCKGMARVDFFVDEKKDRIYFNEINTLPGFTSISMYPKLWQASGISYQSLLSELVDNALLHHKRRQQLKTSY</sequence>
<comment type="function">
    <text evidence="2 15">Cell wall formation.</text>
</comment>
<dbReference type="Gene3D" id="3.40.50.20">
    <property type="match status" value="1"/>
</dbReference>
<comment type="catalytic activity">
    <reaction evidence="14 15">
        <text>2 D-alanine + ATP = D-alanyl-D-alanine + ADP + phosphate + H(+)</text>
        <dbReference type="Rhea" id="RHEA:11224"/>
        <dbReference type="ChEBI" id="CHEBI:15378"/>
        <dbReference type="ChEBI" id="CHEBI:30616"/>
        <dbReference type="ChEBI" id="CHEBI:43474"/>
        <dbReference type="ChEBI" id="CHEBI:57416"/>
        <dbReference type="ChEBI" id="CHEBI:57822"/>
        <dbReference type="ChEBI" id="CHEBI:456216"/>
        <dbReference type="EC" id="6.3.2.4"/>
    </reaction>
</comment>
<comment type="cofactor">
    <cofactor evidence="18">
        <name>Mg(2+)</name>
        <dbReference type="ChEBI" id="CHEBI:18420"/>
    </cofactor>
    <cofactor evidence="18">
        <name>Mn(2+)</name>
        <dbReference type="ChEBI" id="CHEBI:29035"/>
    </cofactor>
    <text evidence="18">Binds 2 magnesium or manganese ions per subunit.</text>
</comment>
<dbReference type="GO" id="GO:0071555">
    <property type="term" value="P:cell wall organization"/>
    <property type="evidence" value="ECO:0007669"/>
    <property type="project" value="UniProtKB-KW"/>
</dbReference>
<dbReference type="SUPFAM" id="SSF52440">
    <property type="entry name" value="PreATP-grasp domain"/>
    <property type="match status" value="1"/>
</dbReference>
<feature type="binding site" evidence="18">
    <location>
        <position position="314"/>
    </location>
    <ligand>
        <name>Mg(2+)</name>
        <dbReference type="ChEBI" id="CHEBI:18420"/>
        <label>2</label>
    </ligand>
</feature>
<dbReference type="STRING" id="45068.Llon_0389"/>
<keyword evidence="13 15" id="KW-0961">Cell wall biogenesis/degradation</keyword>
<evidence type="ECO:0000256" key="12">
    <source>
        <dbReference type="ARBA" id="ARBA00023211"/>
    </source>
</evidence>
<keyword evidence="12 18" id="KW-0464">Manganese</keyword>
<evidence type="ECO:0000256" key="9">
    <source>
        <dbReference type="ARBA" id="ARBA00022842"/>
    </source>
</evidence>
<evidence type="ECO:0000313" key="22">
    <source>
        <dbReference type="Proteomes" id="UP000054997"/>
    </source>
</evidence>
<organism evidence="21 22">
    <name type="scientific">Legionella londiniensis</name>
    <dbReference type="NCBI Taxonomy" id="45068"/>
    <lineage>
        <taxon>Bacteria</taxon>
        <taxon>Pseudomonadati</taxon>
        <taxon>Pseudomonadota</taxon>
        <taxon>Gammaproteobacteria</taxon>
        <taxon>Legionellales</taxon>
        <taxon>Legionellaceae</taxon>
        <taxon>Legionella</taxon>
    </lineage>
</organism>
<dbReference type="PANTHER" id="PTHR23132:SF25">
    <property type="entry name" value="D-ALANINE--D-ALANINE LIGASE A"/>
    <property type="match status" value="1"/>
</dbReference>
<keyword evidence="10 15" id="KW-0133">Cell shape</keyword>
<dbReference type="Proteomes" id="UP000054997">
    <property type="component" value="Unassembled WGS sequence"/>
</dbReference>
<dbReference type="PROSITE" id="PS50975">
    <property type="entry name" value="ATP_GRASP"/>
    <property type="match status" value="1"/>
</dbReference>
<dbReference type="InterPro" id="IPR011127">
    <property type="entry name" value="Dala_Dala_lig_N"/>
</dbReference>
<feature type="binding site" evidence="18">
    <location>
        <position position="300"/>
    </location>
    <ligand>
        <name>Mg(2+)</name>
        <dbReference type="ChEBI" id="CHEBI:18420"/>
        <label>1</label>
    </ligand>
</feature>
<dbReference type="SUPFAM" id="SSF56059">
    <property type="entry name" value="Glutathione synthetase ATP-binding domain-like"/>
    <property type="match status" value="1"/>
</dbReference>
<dbReference type="InterPro" id="IPR011095">
    <property type="entry name" value="Dala_Dala_lig_C"/>
</dbReference>
<dbReference type="GO" id="GO:0046872">
    <property type="term" value="F:metal ion binding"/>
    <property type="evidence" value="ECO:0007669"/>
    <property type="project" value="UniProtKB-KW"/>
</dbReference>
<evidence type="ECO:0000256" key="14">
    <source>
        <dbReference type="ARBA" id="ARBA00047614"/>
    </source>
</evidence>
<dbReference type="GO" id="GO:0008716">
    <property type="term" value="F:D-alanine-D-alanine ligase activity"/>
    <property type="evidence" value="ECO:0007669"/>
    <property type="project" value="UniProtKB-UniRule"/>
</dbReference>
<dbReference type="EC" id="6.3.2.4" evidence="15"/>
<feature type="binding site" evidence="17">
    <location>
        <position position="130"/>
    </location>
    <ligand>
        <name>ATP</name>
        <dbReference type="ChEBI" id="CHEBI:30616"/>
    </ligand>
</feature>
<keyword evidence="7 17" id="KW-0547">Nucleotide-binding</keyword>
<name>A0A0W0VRW0_9GAMM</name>
<dbReference type="NCBIfam" id="TIGR01205">
    <property type="entry name" value="D_ala_D_alaTIGR"/>
    <property type="match status" value="1"/>
</dbReference>
<dbReference type="Gene3D" id="3.30.470.20">
    <property type="entry name" value="ATP-grasp fold, B domain"/>
    <property type="match status" value="1"/>
</dbReference>